<organism evidence="2">
    <name type="scientific">uncultured bacterium</name>
    <name type="common">gcode 4</name>
    <dbReference type="NCBI Taxonomy" id="1234023"/>
    <lineage>
        <taxon>Bacteria</taxon>
        <taxon>environmental samples</taxon>
    </lineage>
</organism>
<comment type="caution">
    <text evidence="2">The sequence shown here is derived from an EMBL/GenBank/DDBJ whole genome shotgun (WGS) entry which is preliminary data.</text>
</comment>
<reference evidence="2" key="1">
    <citation type="journal article" date="2012" name="Science">
        <title>Fermentation, hydrogen, and sulfur metabolism in multiple uncultivated bacterial phyla.</title>
        <authorList>
            <person name="Wrighton K.C."/>
            <person name="Thomas B.C."/>
            <person name="Sharon I."/>
            <person name="Miller C.S."/>
            <person name="Castelle C.J."/>
            <person name="VerBerkmoes N.C."/>
            <person name="Wilkins M.J."/>
            <person name="Hettich R.L."/>
            <person name="Lipton M.S."/>
            <person name="Williams K.H."/>
            <person name="Long P.E."/>
            <person name="Banfield J.F."/>
        </authorList>
    </citation>
    <scope>NUCLEOTIDE SEQUENCE [LARGE SCALE GENOMIC DNA]</scope>
</reference>
<accession>K2F9M5</accession>
<protein>
    <submittedName>
        <fullName evidence="2">Uncharacterized protein</fullName>
    </submittedName>
</protein>
<gene>
    <name evidence="2" type="ORF">ACD_3C00145G0017</name>
</gene>
<name>K2F9M5_9BACT</name>
<proteinExistence type="predicted"/>
<evidence type="ECO:0000313" key="2">
    <source>
        <dbReference type="EMBL" id="EKE27831.1"/>
    </source>
</evidence>
<evidence type="ECO:0000256" key="1">
    <source>
        <dbReference type="SAM" id="MobiDB-lite"/>
    </source>
</evidence>
<dbReference type="AlphaFoldDB" id="K2F9M5"/>
<sequence>MSIDIYPKSSINQCIIYILYIIYMSEIRNQILSKLSEGNVPDVKHKWAYSGQVKDEVWSKVAGVMSWKTRELSASVLRDYIRWIVNKNDLHKIDPVEAVMFIYKVLLKENVNINRDSVLLLRELFNIWWAQQFSLLDKAKHDHINSMAESNDAQETTCLPAQIEADLKELPIKKIKKEKAKDPEKEKLKEEKERLRISDLERIEKLKIIIAFRKRLISKINSDERAFKKANKEKMPRKLKKGKKEEPRAADPVNYKLTKPAHNPNSIKERNARAYNELVSEIENSIESSRQKIGDIKNPEIRSSYSSQLEMIIKKLFKLKSANKPLKELKEKLRLLNVNISKSK</sequence>
<dbReference type="EMBL" id="AMFJ01000419">
    <property type="protein sequence ID" value="EKE27831.1"/>
    <property type="molecule type" value="Genomic_DNA"/>
</dbReference>
<feature type="region of interest" description="Disordered" evidence="1">
    <location>
        <begin position="231"/>
        <end position="265"/>
    </location>
</feature>